<dbReference type="EMBL" id="HAEJ01009854">
    <property type="protein sequence ID" value="SBS50311.1"/>
    <property type="molecule type" value="Transcribed_RNA"/>
</dbReference>
<reference evidence="2" key="2">
    <citation type="submission" date="2016-06" db="EMBL/GenBank/DDBJ databases">
        <title>The genome of a short-lived fish provides insights into sex chromosome evolution and the genetic control of aging.</title>
        <authorList>
            <person name="Reichwald K."/>
            <person name="Felder M."/>
            <person name="Petzold A."/>
            <person name="Koch P."/>
            <person name="Groth M."/>
            <person name="Platzer M."/>
        </authorList>
    </citation>
    <scope>NUCLEOTIDE SEQUENCE</scope>
    <source>
        <tissue evidence="2">Brain</tissue>
    </source>
</reference>
<evidence type="ECO:0000256" key="1">
    <source>
        <dbReference type="SAM" id="SignalP"/>
    </source>
</evidence>
<evidence type="ECO:0000313" key="2">
    <source>
        <dbReference type="EMBL" id="SBS50311.1"/>
    </source>
</evidence>
<dbReference type="AlphaFoldDB" id="A0A1A8URS1"/>
<gene>
    <name evidence="2" type="primary">DTNBB</name>
</gene>
<name>A0A1A8URS1_NOTFU</name>
<sequence length="31" mass="3542">LLLLLLLWSAILVEFSHCNEKIKNADSLTFP</sequence>
<keyword evidence="1" id="KW-0732">Signal</keyword>
<accession>A0A1A8URS1</accession>
<proteinExistence type="predicted"/>
<reference evidence="2" key="1">
    <citation type="submission" date="2016-05" db="EMBL/GenBank/DDBJ databases">
        <authorList>
            <person name="Lavstsen T."/>
            <person name="Jespersen J.S."/>
        </authorList>
    </citation>
    <scope>NUCLEOTIDE SEQUENCE</scope>
    <source>
        <tissue evidence="2">Brain</tissue>
    </source>
</reference>
<feature type="signal peptide" evidence="1">
    <location>
        <begin position="1"/>
        <end position="18"/>
    </location>
</feature>
<organism evidence="2">
    <name type="scientific">Nothobranchius furzeri</name>
    <name type="common">Turquoise killifish</name>
    <dbReference type="NCBI Taxonomy" id="105023"/>
    <lineage>
        <taxon>Eukaryota</taxon>
        <taxon>Metazoa</taxon>
        <taxon>Chordata</taxon>
        <taxon>Craniata</taxon>
        <taxon>Vertebrata</taxon>
        <taxon>Euteleostomi</taxon>
        <taxon>Actinopterygii</taxon>
        <taxon>Neopterygii</taxon>
        <taxon>Teleostei</taxon>
        <taxon>Neoteleostei</taxon>
        <taxon>Acanthomorphata</taxon>
        <taxon>Ovalentaria</taxon>
        <taxon>Atherinomorphae</taxon>
        <taxon>Cyprinodontiformes</taxon>
        <taxon>Nothobranchiidae</taxon>
        <taxon>Nothobranchius</taxon>
    </lineage>
</organism>
<protein>
    <submittedName>
        <fullName evidence="2">Dystrobrevin, beta b</fullName>
    </submittedName>
</protein>
<feature type="chain" id="PRO_5008379972" evidence="1">
    <location>
        <begin position="19"/>
        <end position="31"/>
    </location>
</feature>
<feature type="non-terminal residue" evidence="2">
    <location>
        <position position="1"/>
    </location>
</feature>